<protein>
    <submittedName>
        <fullName evidence="5">Translation elongation factor EFTu/EF1A C-terminal domain-containing protein</fullName>
    </submittedName>
</protein>
<evidence type="ECO:0000313" key="5">
    <source>
        <dbReference type="WBParaSite" id="jg17920"/>
    </source>
</evidence>
<dbReference type="SUPFAM" id="SSF50465">
    <property type="entry name" value="EF-Tu/eEF-1alpha/eIF2-gamma C-terminal domain"/>
    <property type="match status" value="1"/>
</dbReference>
<keyword evidence="1" id="KW-0547">Nucleotide-binding</keyword>
<sequence>MTWFKDGPSSARKETPAQICWKPGCHDSPSRPTDKALRLPLQDVYRSENWNSAGGSCRNWNLKPGWSSRLLLRESALRSKAKSFTAQYHHESSGTDRRWLHSCPGLSYRAHCLQVQRVKESLVMLALLSLFLRSQCVLRRSLDYPPLGRFAVRDMRQTVAVGVIKAVDKTESNRKATKSAQKAVAAKKK</sequence>
<dbReference type="WBParaSite" id="jg17920">
    <property type="protein sequence ID" value="jg17920"/>
    <property type="gene ID" value="jg17920"/>
</dbReference>
<keyword evidence="4" id="KW-1185">Reference proteome</keyword>
<proteinExistence type="predicted"/>
<organism evidence="4 5">
    <name type="scientific">Ditylenchus dipsaci</name>
    <dbReference type="NCBI Taxonomy" id="166011"/>
    <lineage>
        <taxon>Eukaryota</taxon>
        <taxon>Metazoa</taxon>
        <taxon>Ecdysozoa</taxon>
        <taxon>Nematoda</taxon>
        <taxon>Chromadorea</taxon>
        <taxon>Rhabditida</taxon>
        <taxon>Tylenchina</taxon>
        <taxon>Tylenchomorpha</taxon>
        <taxon>Sphaerularioidea</taxon>
        <taxon>Anguinidae</taxon>
        <taxon>Anguininae</taxon>
        <taxon>Ditylenchus</taxon>
    </lineage>
</organism>
<dbReference type="InterPro" id="IPR054696">
    <property type="entry name" value="GTP-eEF1A_C"/>
</dbReference>
<reference evidence="5" key="1">
    <citation type="submission" date="2022-11" db="UniProtKB">
        <authorList>
            <consortium name="WormBaseParasite"/>
        </authorList>
    </citation>
    <scope>IDENTIFICATION</scope>
</reference>
<accession>A0A915DCB1</accession>
<dbReference type="Proteomes" id="UP000887574">
    <property type="component" value="Unplaced"/>
</dbReference>
<evidence type="ECO:0000256" key="2">
    <source>
        <dbReference type="ARBA" id="ARBA00023134"/>
    </source>
</evidence>
<dbReference type="InterPro" id="IPR009001">
    <property type="entry name" value="Transl_elong_EF1A/Init_IF2_C"/>
</dbReference>
<name>A0A915DCB1_9BILA</name>
<feature type="domain" description="GTP-eEF1A C-terminal" evidence="3">
    <location>
        <begin position="126"/>
        <end position="165"/>
    </location>
</feature>
<dbReference type="Gene3D" id="2.40.30.10">
    <property type="entry name" value="Translation factors"/>
    <property type="match status" value="1"/>
</dbReference>
<dbReference type="PANTHER" id="PTHR44830:SF1">
    <property type="entry name" value="TR-TYPE G DOMAIN-CONTAINING PROTEIN"/>
    <property type="match status" value="1"/>
</dbReference>
<keyword evidence="2" id="KW-0342">GTP-binding</keyword>
<dbReference type="Pfam" id="PF22594">
    <property type="entry name" value="GTP-eEF1A_C"/>
    <property type="match status" value="1"/>
</dbReference>
<dbReference type="AlphaFoldDB" id="A0A915DCB1"/>
<evidence type="ECO:0000256" key="1">
    <source>
        <dbReference type="ARBA" id="ARBA00022741"/>
    </source>
</evidence>
<dbReference type="PANTHER" id="PTHR44830">
    <property type="entry name" value="ELONGATION FACTOR 1 ALPHA"/>
    <property type="match status" value="1"/>
</dbReference>
<dbReference type="GO" id="GO:0005525">
    <property type="term" value="F:GTP binding"/>
    <property type="evidence" value="ECO:0007669"/>
    <property type="project" value="UniProtKB-KW"/>
</dbReference>
<evidence type="ECO:0000259" key="3">
    <source>
        <dbReference type="Pfam" id="PF22594"/>
    </source>
</evidence>
<evidence type="ECO:0000313" key="4">
    <source>
        <dbReference type="Proteomes" id="UP000887574"/>
    </source>
</evidence>